<feature type="transmembrane region" description="Helical" evidence="5">
    <location>
        <begin position="193"/>
        <end position="221"/>
    </location>
</feature>
<protein>
    <submittedName>
        <fullName evidence="7">Oligosaccharide repeat unit polymerase Wzy</fullName>
    </submittedName>
</protein>
<keyword evidence="4 5" id="KW-0472">Membrane</keyword>
<dbReference type="InterPro" id="IPR051533">
    <property type="entry name" value="WaaL-like"/>
</dbReference>
<organism evidence="7 8">
    <name type="scientific">Jejuia pallidilutea</name>
    <dbReference type="NCBI Taxonomy" id="504487"/>
    <lineage>
        <taxon>Bacteria</taxon>
        <taxon>Pseudomonadati</taxon>
        <taxon>Bacteroidota</taxon>
        <taxon>Flavobacteriia</taxon>
        <taxon>Flavobacteriales</taxon>
        <taxon>Flavobacteriaceae</taxon>
        <taxon>Jejuia</taxon>
    </lineage>
</organism>
<reference evidence="8" key="1">
    <citation type="journal article" date="2014" name="Genome Announc.">
        <title>Draft Genome Sequence of Marine Flavobacterium Jejuia pallidilutea Strain 11shimoA1 and Pigmentation Mutants.</title>
        <authorList>
            <person name="Takatani N."/>
            <person name="Nakanishi M."/>
            <person name="Meirelles P."/>
            <person name="Mino S."/>
            <person name="Suda W."/>
            <person name="Oshima K."/>
            <person name="Hattori M."/>
            <person name="Ohkuma M."/>
            <person name="Hosokawa M."/>
            <person name="Miyashita K."/>
            <person name="Thompson F.L."/>
            <person name="Niwa A."/>
            <person name="Sawabe T."/>
            <person name="Sawabe T."/>
        </authorList>
    </citation>
    <scope>NUCLEOTIDE SEQUENCE [LARGE SCALE GENOMIC DNA]</scope>
    <source>
        <strain evidence="8">JCM 19538</strain>
    </source>
</reference>
<dbReference type="RefSeq" id="WP_045372531.1">
    <property type="nucleotide sequence ID" value="NZ_BBNY01000076.1"/>
</dbReference>
<dbReference type="EMBL" id="BBNY01000076">
    <property type="protein sequence ID" value="GAL90629.1"/>
    <property type="molecule type" value="Genomic_DNA"/>
</dbReference>
<dbReference type="AlphaFoldDB" id="A0A098LW52"/>
<keyword evidence="8" id="KW-1185">Reference proteome</keyword>
<dbReference type="GO" id="GO:0016020">
    <property type="term" value="C:membrane"/>
    <property type="evidence" value="ECO:0007669"/>
    <property type="project" value="UniProtKB-SubCell"/>
</dbReference>
<proteinExistence type="predicted"/>
<sequence>MNKIINFCFLYPLVASALNFQGWVSMFFSSTIGQLLSYGNVFLILLGVILLIKKRDNYTLTGNLWMPYFFVFFIMATIASVVNDYQLALLSSLVPVIFTLGFLSYFRFSENLRMFEIVVTIAFSIANIFLIYFVIINFDYDFYLKGIQLSYGLDRAQGIYGDANNAAFVGILGFIFVYKCFTPKTKVQSVLKISLLAMSAYATFLTYSTTGFVVFIMAFVLLNFKHITKTRLLLLPFPLVGFYLIMTNLSSLLAGVDLNPRQKEKILNFENLLKLDLDNVNTSGRDKFVEKLMEYIYESPLLGNGLDFGAHHHGHNTYLSIWADAGIFPLLLFLVLLFKYLERIFIVNYADRFYALSIFLGFCLFMLSLQTIINQPYLMVVFVYLAYYIDNKIKEQQAII</sequence>
<evidence type="ECO:0000256" key="1">
    <source>
        <dbReference type="ARBA" id="ARBA00004141"/>
    </source>
</evidence>
<feature type="transmembrane region" description="Helical" evidence="5">
    <location>
        <begin position="88"/>
        <end position="106"/>
    </location>
</feature>
<evidence type="ECO:0000259" key="6">
    <source>
        <dbReference type="Pfam" id="PF04932"/>
    </source>
</evidence>
<dbReference type="Proteomes" id="UP000030184">
    <property type="component" value="Unassembled WGS sequence"/>
</dbReference>
<gene>
    <name evidence="7" type="ORF">JCM19538_394</name>
</gene>
<feature type="transmembrane region" description="Helical" evidence="5">
    <location>
        <begin position="158"/>
        <end position="181"/>
    </location>
</feature>
<feature type="transmembrane region" description="Helical" evidence="5">
    <location>
        <begin position="233"/>
        <end position="256"/>
    </location>
</feature>
<feature type="transmembrane region" description="Helical" evidence="5">
    <location>
        <begin position="118"/>
        <end position="138"/>
    </location>
</feature>
<evidence type="ECO:0000256" key="3">
    <source>
        <dbReference type="ARBA" id="ARBA00022989"/>
    </source>
</evidence>
<feature type="transmembrane region" description="Helical" evidence="5">
    <location>
        <begin position="321"/>
        <end position="341"/>
    </location>
</feature>
<evidence type="ECO:0000313" key="8">
    <source>
        <dbReference type="Proteomes" id="UP000030184"/>
    </source>
</evidence>
<feature type="transmembrane region" description="Helical" evidence="5">
    <location>
        <begin position="64"/>
        <end position="82"/>
    </location>
</feature>
<evidence type="ECO:0000313" key="7">
    <source>
        <dbReference type="EMBL" id="GAL90629.1"/>
    </source>
</evidence>
<comment type="caution">
    <text evidence="7">The sequence shown here is derived from an EMBL/GenBank/DDBJ whole genome shotgun (WGS) entry which is preliminary data.</text>
</comment>
<dbReference type="PANTHER" id="PTHR37422">
    <property type="entry name" value="TEICHURONIC ACID BIOSYNTHESIS PROTEIN TUAE"/>
    <property type="match status" value="1"/>
</dbReference>
<dbReference type="Pfam" id="PF04932">
    <property type="entry name" value="Wzy_C"/>
    <property type="match status" value="1"/>
</dbReference>
<dbReference type="InterPro" id="IPR007016">
    <property type="entry name" value="O-antigen_ligase-rel_domated"/>
</dbReference>
<keyword evidence="3 5" id="KW-1133">Transmembrane helix</keyword>
<accession>A0A098LW52</accession>
<feature type="domain" description="O-antigen ligase-related" evidence="6">
    <location>
        <begin position="196"/>
        <end position="334"/>
    </location>
</feature>
<keyword evidence="2 5" id="KW-0812">Transmembrane</keyword>
<dbReference type="PANTHER" id="PTHR37422:SF13">
    <property type="entry name" value="LIPOPOLYSACCHARIDE BIOSYNTHESIS PROTEIN PA4999-RELATED"/>
    <property type="match status" value="1"/>
</dbReference>
<evidence type="ECO:0000256" key="5">
    <source>
        <dbReference type="SAM" id="Phobius"/>
    </source>
</evidence>
<evidence type="ECO:0000256" key="2">
    <source>
        <dbReference type="ARBA" id="ARBA00022692"/>
    </source>
</evidence>
<feature type="transmembrane region" description="Helical" evidence="5">
    <location>
        <begin position="353"/>
        <end position="386"/>
    </location>
</feature>
<dbReference type="OrthoDB" id="1440140at2"/>
<comment type="subcellular location">
    <subcellularLocation>
        <location evidence="1">Membrane</location>
        <topology evidence="1">Multi-pass membrane protein</topology>
    </subcellularLocation>
</comment>
<feature type="transmembrane region" description="Helical" evidence="5">
    <location>
        <begin position="7"/>
        <end position="29"/>
    </location>
</feature>
<name>A0A098LW52_9FLAO</name>
<feature type="transmembrane region" description="Helical" evidence="5">
    <location>
        <begin position="35"/>
        <end position="52"/>
    </location>
</feature>
<evidence type="ECO:0000256" key="4">
    <source>
        <dbReference type="ARBA" id="ARBA00023136"/>
    </source>
</evidence>